<dbReference type="Proteomes" id="UP000028719">
    <property type="component" value="Unassembled WGS sequence"/>
</dbReference>
<keyword evidence="1" id="KW-0732">Signal</keyword>
<dbReference type="Pfam" id="PF19404">
    <property type="entry name" value="DUF5977"/>
    <property type="match status" value="1"/>
</dbReference>
<name>A0ABR4UGX6_9FLAO</name>
<keyword evidence="4" id="KW-1185">Reference proteome</keyword>
<accession>A0ABR4UGX6</accession>
<sequence length="1266" mass="143074">MWRNNLMITALLLLFTKLLSQSDNKNTYPNNEMLLSPDVSAFQRYNLTDVNLYTGKIDLSIPLYEIKTGNITVPISISYNSSGVKVDNIASSVGMGWNLNAGGNIIRKIKDLDDHSILSQSGQSNSKPYIYELGWLRQMTDISPDGTLGSGLITTYSKTDASPDVFKAVAPGLNANFYLTNLNRGNPNNFYNNVSTYNLKFLDGSGTKGDIVTKKLLSTLPASGFSGGEVLSTFFPPNVGSGGVPNDYEKFQLTNTEGVKYSFDSPDVVESIPSFASAVNRSIMSFSSASFYNSYMQAMAGGQYRLRVSAWHLGKIEDSNTNRTVEFKYQKYAKPEKNYIRTNINTVLLEDAMPFGGGSYNYPSHGICAYGFIADYMTSYPYSSPPDECLVKNAFLYTKAPQNNRIEEIKWDNGEVKFYYDLTRQDAQNEKALTKVEVRLNNKIIKTYLFNYSYFISKENCNDWQCKRLKLDNIDVLGSEEIQPKRYYTFEYDYTNPLPRVNSLQQDYLGFYNNHGVELEPINMHIHPQIQKSPKLYFRSQRGKYSITPFSGSKLIPGDYSLDANNYALTGLLKKVINPLGGFNEYEYELNDFYIDSEIYQRTGGGARIKTQIINDGNKERHIYYEYKEKNGVSSGRLAGMPIYGYPLAYDQARYADQNNVSFVVYTTNRENVELTSNGYVGYTRVVEKEEGNGYKEHIFSFEEDQQNTVLPSSPSGNYCYAFLYQNSSFHNSNSISNEIVRGKKLEENYYNQNGNLVKEIKNNYAKNILEEISVPYQNTIFQPRGIVNYDPGFNNVSFLARHNYITKLRTERNVLTERTEKLFFQEGNVETKSILTYDSVFPFIKKQRNLNPDNSFVDTNFLYPHDLANQMMINANMLDKPLVTETVLTKNGIAKTIAKKESVFNKNVNTSNLILPVSAVNYKRDNSQETEISYDKYDNKGNLLQSTSKMGISNVTIWGYKQTLPIIKIEGATYEQVMQKFNLNSTDNQAYLNLDAVLKSDADISPSTEQDLINSLVNFRNTMDLPGNQIILYTHDPGRGITNILQPNGLKQAYKYNAEDKLEKISNDQNKTIKEFSYNSVPNHPQTIFYNRKQEKVLVRNNCPIGYSGGNYPYVVPAAKYSSTISLADANQQALNDILQIGQGLANTNAACTSMTCPFTPESNVNSVISSIHRTSNTNVVVNIKIPVVSNTGLNWQSFVAGTIGESCKLLTLQNHVFATENGRTWRVLMSWNGKILLQLMNGSIGASDTVNLNFQYDINDFNML</sequence>
<proteinExistence type="predicted"/>
<reference evidence="3 4" key="1">
    <citation type="submission" date="2014-07" db="EMBL/GenBank/DDBJ databases">
        <title>Genome of Chryseobacterium vrystaatense LMG 22846.</title>
        <authorList>
            <person name="Pipes S.E."/>
            <person name="Stropko S.J."/>
            <person name="Newman J.D."/>
        </authorList>
    </citation>
    <scope>NUCLEOTIDE SEQUENCE [LARGE SCALE GENOMIC DNA]</scope>
    <source>
        <strain evidence="3 4">LMG 22846</strain>
    </source>
</reference>
<evidence type="ECO:0000259" key="2">
    <source>
        <dbReference type="Pfam" id="PF19404"/>
    </source>
</evidence>
<dbReference type="RefSeq" id="WP_034751176.1">
    <property type="nucleotide sequence ID" value="NZ_JPRI01000012.1"/>
</dbReference>
<feature type="signal peptide" evidence="1">
    <location>
        <begin position="1"/>
        <end position="22"/>
    </location>
</feature>
<dbReference type="EMBL" id="JPRI01000012">
    <property type="protein sequence ID" value="KFF23717.1"/>
    <property type="molecule type" value="Genomic_DNA"/>
</dbReference>
<gene>
    <name evidence="3" type="ORF">IW16_26135</name>
</gene>
<evidence type="ECO:0000256" key="1">
    <source>
        <dbReference type="SAM" id="SignalP"/>
    </source>
</evidence>
<protein>
    <recommendedName>
        <fullName evidence="2">DUF5977 domain-containing protein</fullName>
    </recommendedName>
</protein>
<dbReference type="InterPro" id="IPR046020">
    <property type="entry name" value="DUF5977"/>
</dbReference>
<evidence type="ECO:0000313" key="4">
    <source>
        <dbReference type="Proteomes" id="UP000028719"/>
    </source>
</evidence>
<comment type="caution">
    <text evidence="3">The sequence shown here is derived from an EMBL/GenBank/DDBJ whole genome shotgun (WGS) entry which is preliminary data.</text>
</comment>
<feature type="domain" description="DUF5977" evidence="2">
    <location>
        <begin position="1090"/>
        <end position="1154"/>
    </location>
</feature>
<feature type="chain" id="PRO_5045320320" description="DUF5977 domain-containing protein" evidence="1">
    <location>
        <begin position="23"/>
        <end position="1266"/>
    </location>
</feature>
<organism evidence="3 4">
    <name type="scientific">Chryseobacterium vrystaatense</name>
    <dbReference type="NCBI Taxonomy" id="307480"/>
    <lineage>
        <taxon>Bacteria</taxon>
        <taxon>Pseudomonadati</taxon>
        <taxon>Bacteroidota</taxon>
        <taxon>Flavobacteriia</taxon>
        <taxon>Flavobacteriales</taxon>
        <taxon>Weeksellaceae</taxon>
        <taxon>Chryseobacterium group</taxon>
        <taxon>Chryseobacterium</taxon>
    </lineage>
</organism>
<evidence type="ECO:0000313" key="3">
    <source>
        <dbReference type="EMBL" id="KFF23717.1"/>
    </source>
</evidence>